<dbReference type="Gene3D" id="1.10.10.10">
    <property type="entry name" value="Winged helix-like DNA-binding domain superfamily/Winged helix DNA-binding domain"/>
    <property type="match status" value="1"/>
</dbReference>
<dbReference type="InterPro" id="IPR036388">
    <property type="entry name" value="WH-like_DNA-bd_sf"/>
</dbReference>
<keyword evidence="7" id="KW-1185">Reference proteome</keyword>
<feature type="compositionally biased region" description="Basic and acidic residues" evidence="4">
    <location>
        <begin position="61"/>
        <end position="81"/>
    </location>
</feature>
<evidence type="ECO:0000256" key="4">
    <source>
        <dbReference type="SAM" id="MobiDB-lite"/>
    </source>
</evidence>
<evidence type="ECO:0000313" key="7">
    <source>
        <dbReference type="Proteomes" id="UP000815677"/>
    </source>
</evidence>
<keyword evidence="2" id="KW-0238">DNA-binding</keyword>
<evidence type="ECO:0000256" key="1">
    <source>
        <dbReference type="ARBA" id="ARBA00004123"/>
    </source>
</evidence>
<accession>A0ABQ0LEB0</accession>
<evidence type="ECO:0000313" key="6">
    <source>
        <dbReference type="EMBL" id="GAT49362.1"/>
    </source>
</evidence>
<sequence length="638" mass="70405">MNARVMAASGDSTTNIERNATALAIDTVAWLLIASSRACFQPRPHRFLARRRPGCNQKRQWGGDDNLRWTRSNTETRREQSEELPQSELASADFYASLLSSTDSTIRKIISWTSDGLSVAIFDEEAFHKTVEPSYFPGHKHEVSFRSALCAYGFNRQKDVPLVFGHPKIKRGSSRAEFHALSRSQSSKDRRRAAAAKTTGRYPTREAVALGGVQDFGDESSMDEDSNAAAAAVDGAGQAYPVADVSLPAVLKSITPIDSGPSTPLPERFMQRIFKMATDPANREIIRVDPSGSVGLLDLSKFRQLFIEKVGDASGVFEQFEEHGCKGGAGRYPGLTGMPPIFMTYRHPAFKLDFPGDKRAALTADYGFHRTKLGDGKVSESFSLTAHPKIYRGSARAAFRAMDYGGEKPKPYRPKWGKIYPREPVPSCEQVKSSREKPRDEELRYKTPMNGEEGSFHVLQTPVHPSPPAPLSEHFIPRIYAMATNPANQATIRVDPSGSVALINPTTFRQLVGEEFGDPRGVYDAQRFLPTIDDSDGMTQKHGFEVGAGKYRTIFGNGWTPPFMTLKHPAFAADFPEEKRATLTLESAMQLAKASHVQKPKPRPVLVTSALAVEDQQDVNSGSDMDISEEDIVVKMEV</sequence>
<dbReference type="InterPro" id="IPR036390">
    <property type="entry name" value="WH_DNA-bd_sf"/>
</dbReference>
<feature type="region of interest" description="Disordered" evidence="4">
    <location>
        <begin position="57"/>
        <end position="84"/>
    </location>
</feature>
<gene>
    <name evidence="6" type="ORF">MCHLO_06681</name>
</gene>
<comment type="subcellular location">
    <subcellularLocation>
        <location evidence="1">Nucleus</location>
    </subcellularLocation>
</comment>
<keyword evidence="3" id="KW-0539">Nucleus</keyword>
<dbReference type="EMBL" id="DF845462">
    <property type="protein sequence ID" value="GAT49362.1"/>
    <property type="molecule type" value="Genomic_DNA"/>
</dbReference>
<evidence type="ECO:0000256" key="2">
    <source>
        <dbReference type="ARBA" id="ARBA00023125"/>
    </source>
</evidence>
<proteinExistence type="predicted"/>
<feature type="domain" description="HSF-type DNA-binding" evidence="5">
    <location>
        <begin position="96"/>
        <end position="173"/>
    </location>
</feature>
<protein>
    <recommendedName>
        <fullName evidence="5">HSF-type DNA-binding domain-containing protein</fullName>
    </recommendedName>
</protein>
<dbReference type="Pfam" id="PF00447">
    <property type="entry name" value="HSF_DNA-bind"/>
    <property type="match status" value="1"/>
</dbReference>
<organism evidence="6 7">
    <name type="scientific">Mycena chlorophos</name>
    <name type="common">Agaric fungus</name>
    <name type="synonym">Agaricus chlorophos</name>
    <dbReference type="NCBI Taxonomy" id="658473"/>
    <lineage>
        <taxon>Eukaryota</taxon>
        <taxon>Fungi</taxon>
        <taxon>Dikarya</taxon>
        <taxon>Basidiomycota</taxon>
        <taxon>Agaricomycotina</taxon>
        <taxon>Agaricomycetes</taxon>
        <taxon>Agaricomycetidae</taxon>
        <taxon>Agaricales</taxon>
        <taxon>Marasmiineae</taxon>
        <taxon>Mycenaceae</taxon>
        <taxon>Mycena</taxon>
    </lineage>
</organism>
<dbReference type="Proteomes" id="UP000815677">
    <property type="component" value="Unassembled WGS sequence"/>
</dbReference>
<evidence type="ECO:0000259" key="5">
    <source>
        <dbReference type="Pfam" id="PF00447"/>
    </source>
</evidence>
<dbReference type="SUPFAM" id="SSF46785">
    <property type="entry name" value="Winged helix' DNA-binding domain"/>
    <property type="match status" value="1"/>
</dbReference>
<evidence type="ECO:0000256" key="3">
    <source>
        <dbReference type="ARBA" id="ARBA00023242"/>
    </source>
</evidence>
<reference evidence="6" key="1">
    <citation type="submission" date="2014-09" db="EMBL/GenBank/DDBJ databases">
        <title>Genome sequence of the luminous mushroom Mycena chlorophos for searching fungal bioluminescence genes.</title>
        <authorList>
            <person name="Tanaka Y."/>
            <person name="Kasuga D."/>
            <person name="Oba Y."/>
            <person name="Hase S."/>
            <person name="Sato K."/>
            <person name="Oba Y."/>
            <person name="Sakakibara Y."/>
        </authorList>
    </citation>
    <scope>NUCLEOTIDE SEQUENCE</scope>
</reference>
<name>A0ABQ0LEB0_MYCCL</name>
<dbReference type="InterPro" id="IPR000232">
    <property type="entry name" value="HSF_DNA-bd"/>
</dbReference>